<keyword evidence="3" id="KW-0217">Developmental protein</keyword>
<dbReference type="GO" id="GO:0005576">
    <property type="term" value="C:extracellular region"/>
    <property type="evidence" value="ECO:0007669"/>
    <property type="project" value="UniProtKB-SubCell"/>
</dbReference>
<dbReference type="AlphaFoldDB" id="A0ABD0JY48"/>
<proteinExistence type="inferred from homology"/>
<evidence type="ECO:0000256" key="4">
    <source>
        <dbReference type="ARBA" id="ARBA00022525"/>
    </source>
</evidence>
<dbReference type="Gene3D" id="2.60.40.10">
    <property type="entry name" value="Immunoglobulins"/>
    <property type="match status" value="1"/>
</dbReference>
<accession>A0ABD0JY48</accession>
<dbReference type="InterPro" id="IPR001627">
    <property type="entry name" value="Semap_dom"/>
</dbReference>
<feature type="domain" description="Sema" evidence="12">
    <location>
        <begin position="22"/>
        <end position="532"/>
    </location>
</feature>
<gene>
    <name evidence="13" type="ORF">BaRGS_00029055</name>
</gene>
<dbReference type="InterPro" id="IPR013783">
    <property type="entry name" value="Ig-like_fold"/>
</dbReference>
<evidence type="ECO:0000259" key="12">
    <source>
        <dbReference type="PROSITE" id="PS51004"/>
    </source>
</evidence>
<evidence type="ECO:0000256" key="6">
    <source>
        <dbReference type="ARBA" id="ARBA00022782"/>
    </source>
</evidence>
<evidence type="ECO:0000256" key="8">
    <source>
        <dbReference type="ARBA" id="ARBA00023157"/>
    </source>
</evidence>
<dbReference type="GO" id="GO:0030154">
    <property type="term" value="P:cell differentiation"/>
    <property type="evidence" value="ECO:0007669"/>
    <property type="project" value="UniProtKB-KW"/>
</dbReference>
<dbReference type="InterPro" id="IPR027231">
    <property type="entry name" value="Semaphorin"/>
</dbReference>
<dbReference type="Proteomes" id="UP001519460">
    <property type="component" value="Unassembled WGS sequence"/>
</dbReference>
<evidence type="ECO:0000256" key="5">
    <source>
        <dbReference type="ARBA" id="ARBA00022729"/>
    </source>
</evidence>
<dbReference type="FunFam" id="2.130.10.10:FF:000369">
    <property type="entry name" value="semaphorin-2A isoform X1"/>
    <property type="match status" value="1"/>
</dbReference>
<evidence type="ECO:0000256" key="3">
    <source>
        <dbReference type="ARBA" id="ARBA00022473"/>
    </source>
</evidence>
<feature type="non-terminal residue" evidence="13">
    <location>
        <position position="1"/>
    </location>
</feature>
<comment type="caution">
    <text evidence="13">The sequence shown here is derived from an EMBL/GenBank/DDBJ whole genome shotgun (WGS) entry which is preliminary data.</text>
</comment>
<evidence type="ECO:0000256" key="1">
    <source>
        <dbReference type="ARBA" id="ARBA00004613"/>
    </source>
</evidence>
<comment type="subcellular location">
    <subcellularLocation>
        <location evidence="1">Secreted</location>
    </subcellularLocation>
</comment>
<keyword evidence="6" id="KW-0221">Differentiation</keyword>
<keyword evidence="9" id="KW-0325">Glycoprotein</keyword>
<evidence type="ECO:0000256" key="11">
    <source>
        <dbReference type="PROSITE-ProRule" id="PRU00352"/>
    </source>
</evidence>
<evidence type="ECO:0000256" key="10">
    <source>
        <dbReference type="ARBA" id="ARBA00074148"/>
    </source>
</evidence>
<protein>
    <recommendedName>
        <fullName evidence="10">Semaphorin-2A</fullName>
    </recommendedName>
</protein>
<dbReference type="Gene3D" id="2.130.10.10">
    <property type="entry name" value="YVTN repeat-like/Quinoprotein amine dehydrogenase"/>
    <property type="match status" value="1"/>
</dbReference>
<evidence type="ECO:0000313" key="13">
    <source>
        <dbReference type="EMBL" id="KAK7479679.1"/>
    </source>
</evidence>
<keyword evidence="8" id="KW-1015">Disulfide bond</keyword>
<dbReference type="InterPro" id="IPR036179">
    <property type="entry name" value="Ig-like_dom_sf"/>
</dbReference>
<keyword evidence="14" id="KW-1185">Reference proteome</keyword>
<keyword evidence="7" id="KW-0524">Neurogenesis</keyword>
<evidence type="ECO:0000256" key="9">
    <source>
        <dbReference type="ARBA" id="ARBA00023180"/>
    </source>
</evidence>
<dbReference type="InterPro" id="IPR036352">
    <property type="entry name" value="Semap_dom_sf"/>
</dbReference>
<comment type="similarity">
    <text evidence="2">Belongs to the semaphorin family.</text>
</comment>
<organism evidence="13 14">
    <name type="scientific">Batillaria attramentaria</name>
    <dbReference type="NCBI Taxonomy" id="370345"/>
    <lineage>
        <taxon>Eukaryota</taxon>
        <taxon>Metazoa</taxon>
        <taxon>Spiralia</taxon>
        <taxon>Lophotrochozoa</taxon>
        <taxon>Mollusca</taxon>
        <taxon>Gastropoda</taxon>
        <taxon>Caenogastropoda</taxon>
        <taxon>Sorbeoconcha</taxon>
        <taxon>Cerithioidea</taxon>
        <taxon>Batillariidae</taxon>
        <taxon>Batillaria</taxon>
    </lineage>
</organism>
<keyword evidence="4" id="KW-0964">Secreted</keyword>
<dbReference type="GO" id="GO:0007399">
    <property type="term" value="P:nervous system development"/>
    <property type="evidence" value="ECO:0007669"/>
    <property type="project" value="UniProtKB-KW"/>
</dbReference>
<dbReference type="Pfam" id="PF01403">
    <property type="entry name" value="Sema"/>
    <property type="match status" value="1"/>
</dbReference>
<dbReference type="PANTHER" id="PTHR11036">
    <property type="entry name" value="SEMAPHORIN"/>
    <property type="match status" value="1"/>
</dbReference>
<dbReference type="SUPFAM" id="SSF103575">
    <property type="entry name" value="Plexin repeat"/>
    <property type="match status" value="1"/>
</dbReference>
<dbReference type="InterPro" id="IPR015943">
    <property type="entry name" value="WD40/YVTN_repeat-like_dom_sf"/>
</dbReference>
<dbReference type="EMBL" id="JACVVK020000297">
    <property type="protein sequence ID" value="KAK7479679.1"/>
    <property type="molecule type" value="Genomic_DNA"/>
</dbReference>
<dbReference type="SUPFAM" id="SSF48726">
    <property type="entry name" value="Immunoglobulin"/>
    <property type="match status" value="1"/>
</dbReference>
<sequence length="727" mass="83013">TCAQVIFGRSFEGTDRLRCPDDLAYAQKEVEGRRMIYCDTDLNIRTYQDDGSKPGYFRYLTVDIEAGYLFVGAIKDRIEPVVNDARKEPTKSTVAGINKQLVLLTNLSNIFSKAKKRFTQEFKATPLNSYSCKIQGKDDVPDCQNHVRVLVRNSSVPNTFYMCSTGAYSPIAYQLRLESKRFRILSEDMENAVGICPYDPADNTTAILVERGNPGGIPALYAGGVTDFIKADPIIMRPDLYHMNHTLQVRYVRTLRDRSKWLNEPQFVGSFELDGYVYFFFREVALEYTNCGKKIYSRVVRICKNDQGGRYILKNVWTSFVKARLNCSIPGEYPYYFDEIQDVYLIGETFYGLFTTNINGLTASAVCAFTVHDMNRAFWGPFKGQETKKSNWLPIPEDEVPDPRPGNCTVADTQQLSTQAVNFISRSELLMDKAVAHQYSQPIFYQGNCLMQKLAVVKNVSGNGDLVFFTASNSGLVYKVFAWPSKSQLEPPKSYVTTTYAPFEDSRPIWSMLLHSQTLFLGTDRSVTQLSVVTCEAYLKVDLCIYDPYCGWDTRTDECVHAVKGRRLVTFADIDLYTNTLERAIQLRIGDLYSNEKVSKISGSSVTLKVDYKLHVPGTVTWTQNNTYISDDRHILAQDNSLIITDLRKSDEGVYEAVDEQKRTVAKYLLTIETTKEQIEQRWMRKFDQWCDEFERYQNDIRNWEQKCSTCCEESPLSNLVPGIGEK</sequence>
<keyword evidence="5" id="KW-0732">Signal</keyword>
<name>A0ABD0JY48_9CAEN</name>
<evidence type="ECO:0000313" key="14">
    <source>
        <dbReference type="Proteomes" id="UP001519460"/>
    </source>
</evidence>
<evidence type="ECO:0000256" key="7">
    <source>
        <dbReference type="ARBA" id="ARBA00022902"/>
    </source>
</evidence>
<evidence type="ECO:0000256" key="2">
    <source>
        <dbReference type="ARBA" id="ARBA00009492"/>
    </source>
</evidence>
<dbReference type="SUPFAM" id="SSF101912">
    <property type="entry name" value="Sema domain"/>
    <property type="match status" value="1"/>
</dbReference>
<dbReference type="SMART" id="SM00630">
    <property type="entry name" value="Sema"/>
    <property type="match status" value="1"/>
</dbReference>
<dbReference type="PANTHER" id="PTHR11036:SF90">
    <property type="entry name" value="SEMAPHORIN 2B, ISOFORM D-RELATED"/>
    <property type="match status" value="1"/>
</dbReference>
<dbReference type="PROSITE" id="PS51004">
    <property type="entry name" value="SEMA"/>
    <property type="match status" value="1"/>
</dbReference>
<reference evidence="13 14" key="1">
    <citation type="journal article" date="2023" name="Sci. Data">
        <title>Genome assembly of the Korean intertidal mud-creeper Batillaria attramentaria.</title>
        <authorList>
            <person name="Patra A.K."/>
            <person name="Ho P.T."/>
            <person name="Jun S."/>
            <person name="Lee S.J."/>
            <person name="Kim Y."/>
            <person name="Won Y.J."/>
        </authorList>
    </citation>
    <scope>NUCLEOTIDE SEQUENCE [LARGE SCALE GENOMIC DNA]</scope>
    <source>
        <strain evidence="13">Wonlab-2016</strain>
    </source>
</reference>
<comment type="caution">
    <text evidence="11">Lacks conserved residue(s) required for the propagation of feature annotation.</text>
</comment>